<gene>
    <name evidence="3" type="ORF">WCN91_08130</name>
</gene>
<dbReference type="Proteomes" id="UP001447008">
    <property type="component" value="Unassembled WGS sequence"/>
</dbReference>
<name>A0ABU9MVU7_9GAMM</name>
<dbReference type="SUPFAM" id="SSF49354">
    <property type="entry name" value="PapD-like"/>
    <property type="match status" value="1"/>
</dbReference>
<evidence type="ECO:0000256" key="1">
    <source>
        <dbReference type="SAM" id="SignalP"/>
    </source>
</evidence>
<keyword evidence="4" id="KW-1185">Reference proteome</keyword>
<dbReference type="Gene3D" id="2.60.40.10">
    <property type="entry name" value="Immunoglobulins"/>
    <property type="match status" value="1"/>
</dbReference>
<keyword evidence="1" id="KW-0732">Signal</keyword>
<accession>A0ABU9MVU7</accession>
<reference evidence="3 4" key="1">
    <citation type="submission" date="2024-03" db="EMBL/GenBank/DDBJ databases">
        <title>Pseudoalteromonas qingdaonensis sp. nov., isolated from the intestines of marine benthic organisms.</title>
        <authorList>
            <person name="Lin X."/>
            <person name="Fang S."/>
            <person name="Hu X."/>
        </authorList>
    </citation>
    <scope>NUCLEOTIDE SEQUENCE [LARGE SCALE GENOMIC DNA]</scope>
    <source>
        <strain evidence="3 4">YIC-827</strain>
    </source>
</reference>
<dbReference type="InterPro" id="IPR016147">
    <property type="entry name" value="Pili_assmbl_chaperone_N"/>
</dbReference>
<dbReference type="Pfam" id="PF00345">
    <property type="entry name" value="PapD_N"/>
    <property type="match status" value="1"/>
</dbReference>
<feature type="chain" id="PRO_5047064113" evidence="1">
    <location>
        <begin position="20"/>
        <end position="235"/>
    </location>
</feature>
<protein>
    <submittedName>
        <fullName evidence="3">Fimbria/pilus periplasmic chaperone</fullName>
    </submittedName>
</protein>
<organism evidence="3 4">
    <name type="scientific">Pseudoalteromonas qingdaonensis</name>
    <dbReference type="NCBI Taxonomy" id="3131913"/>
    <lineage>
        <taxon>Bacteria</taxon>
        <taxon>Pseudomonadati</taxon>
        <taxon>Pseudomonadota</taxon>
        <taxon>Gammaproteobacteria</taxon>
        <taxon>Alteromonadales</taxon>
        <taxon>Pseudoalteromonadaceae</taxon>
        <taxon>Pseudoalteromonas</taxon>
    </lineage>
</organism>
<feature type="domain" description="Pili assembly chaperone N-terminal" evidence="2">
    <location>
        <begin position="32"/>
        <end position="129"/>
    </location>
</feature>
<evidence type="ECO:0000259" key="2">
    <source>
        <dbReference type="Pfam" id="PF00345"/>
    </source>
</evidence>
<comment type="caution">
    <text evidence="3">The sequence shown here is derived from an EMBL/GenBank/DDBJ whole genome shotgun (WGS) entry which is preliminary data.</text>
</comment>
<dbReference type="InterPro" id="IPR008962">
    <property type="entry name" value="PapD-like_sf"/>
</dbReference>
<dbReference type="InterPro" id="IPR013783">
    <property type="entry name" value="Ig-like_fold"/>
</dbReference>
<dbReference type="EMBL" id="JBCGCU010000007">
    <property type="protein sequence ID" value="MEM0515401.1"/>
    <property type="molecule type" value="Genomic_DNA"/>
</dbReference>
<proteinExistence type="predicted"/>
<evidence type="ECO:0000313" key="4">
    <source>
        <dbReference type="Proteomes" id="UP001447008"/>
    </source>
</evidence>
<sequence length="235" mass="26402">MWFIAGLLAFFCLPGGALEVTPMVQTLKADRDARGGLTVANPTNREFAFEVDVWELAFDETGVKASPSEALSVFPPALLLQPGQSHSVQIIYKKQPLSSDKSFYVRLNQQPVASVDAEPGHVRMLLDINTVVHLKHSQFNADISVNQSHLRDDQGYIYVQNRGNGHAYLNNLRWYLENEQGQRVRIPPRVLYQSEVDDFVAANSAKHLEFSPALRDALMQLIIKGQGPWHVRIEP</sequence>
<evidence type="ECO:0000313" key="3">
    <source>
        <dbReference type="EMBL" id="MEM0515401.1"/>
    </source>
</evidence>
<feature type="signal peptide" evidence="1">
    <location>
        <begin position="1"/>
        <end position="19"/>
    </location>
</feature>